<accession>A0A1F7JVU8</accession>
<gene>
    <name evidence="1" type="ORF">A3I56_00635</name>
</gene>
<proteinExistence type="predicted"/>
<dbReference type="Proteomes" id="UP000176269">
    <property type="component" value="Unassembled WGS sequence"/>
</dbReference>
<name>A0A1F7JVU8_9BACT</name>
<comment type="caution">
    <text evidence="1">The sequence shown here is derived from an EMBL/GenBank/DDBJ whole genome shotgun (WGS) entry which is preliminary data.</text>
</comment>
<evidence type="ECO:0000313" key="2">
    <source>
        <dbReference type="Proteomes" id="UP000176269"/>
    </source>
</evidence>
<dbReference type="AlphaFoldDB" id="A0A1F7JVU8"/>
<evidence type="ECO:0000313" key="1">
    <source>
        <dbReference type="EMBL" id="OGK59727.1"/>
    </source>
</evidence>
<protein>
    <submittedName>
        <fullName evidence="1">Uncharacterized protein</fullName>
    </submittedName>
</protein>
<sequence>MLSPEETQPEASLTAALGGATEDVASLSTDTERRWREELALKRQGRLAAVLQHQDGVIYLGWDEKGDPAQKDPENLHPANIQSARLFPGERRPVTAGQFDVVSHKGFESAINYRNSKGQIARDVFRIKIEGADGAQRELAFDELTLLYAIKFALHYPFEEGYLPEGDRVRALPEPETLYTLLLPSHDDKVNGTAIVFEPLHGNVVDFQAFIARFVRELLVLDMQEGDKGYLTIARRMLPLKHTLYKRPIGKSELTLRLDERVTEQAAKLEGLLGKLSAITGRSGEGARRSMRQVAHAIDTLLVEDLSKVNIEQLPELIDALIERALELYDAPQTVCVLQQEVFDGKPSTEDPNTVYIGNEVWPEFGYEWVSKNDASLNVELDERYFRKVGGEPALQPAFELDGNAIKLRRGWSIRGTSKGSEVTRRAVLKEGWKLDPETEAAYLPDGFIDKGDRAELFV</sequence>
<organism evidence="1 2">
    <name type="scientific">Candidatus Roizmanbacteria bacterium RIFCSPLOWO2_02_FULL_43_10</name>
    <dbReference type="NCBI Taxonomy" id="1802078"/>
    <lineage>
        <taxon>Bacteria</taxon>
        <taxon>Candidatus Roizmaniibacteriota</taxon>
    </lineage>
</organism>
<dbReference type="EMBL" id="MGBC01000037">
    <property type="protein sequence ID" value="OGK59727.1"/>
    <property type="molecule type" value="Genomic_DNA"/>
</dbReference>
<reference evidence="1 2" key="1">
    <citation type="journal article" date="2016" name="Nat. Commun.">
        <title>Thousands of microbial genomes shed light on interconnected biogeochemical processes in an aquifer system.</title>
        <authorList>
            <person name="Anantharaman K."/>
            <person name="Brown C.T."/>
            <person name="Hug L.A."/>
            <person name="Sharon I."/>
            <person name="Castelle C.J."/>
            <person name="Probst A.J."/>
            <person name="Thomas B.C."/>
            <person name="Singh A."/>
            <person name="Wilkins M.J."/>
            <person name="Karaoz U."/>
            <person name="Brodie E.L."/>
            <person name="Williams K.H."/>
            <person name="Hubbard S.S."/>
            <person name="Banfield J.F."/>
        </authorList>
    </citation>
    <scope>NUCLEOTIDE SEQUENCE [LARGE SCALE GENOMIC DNA]</scope>
</reference>